<gene>
    <name evidence="1" type="ordered locus">Acid_7072</name>
</gene>
<dbReference type="eggNOG" id="ENOG5033D5C">
    <property type="taxonomic scope" value="Bacteria"/>
</dbReference>
<accession>Q01QT5</accession>
<organism evidence="1">
    <name type="scientific">Solibacter usitatus (strain Ellin6076)</name>
    <dbReference type="NCBI Taxonomy" id="234267"/>
    <lineage>
        <taxon>Bacteria</taxon>
        <taxon>Pseudomonadati</taxon>
        <taxon>Acidobacteriota</taxon>
        <taxon>Terriglobia</taxon>
        <taxon>Bryobacterales</taxon>
        <taxon>Solibacteraceae</taxon>
        <taxon>Candidatus Solibacter</taxon>
    </lineage>
</organism>
<dbReference type="NCBIfam" id="TIGR02595">
    <property type="entry name" value="PEP_CTERM"/>
    <property type="match status" value="1"/>
</dbReference>
<sequence length="309" mass="32554" precursor="true">MLTRLFLRGFLTLAVFAIPAHTMTIIATFGSSVTSDPNSAAIQAGVLAAISQIQSQFSDPISVPITFEEGGGLGSSSTSIFQVSYSTYRSALVADAKTADDALALAQLPAQATSPVDGNTNMWLTLANADALGISHGASASYATITLNTSIMNFDRAIIDPSKYDLQGVAMHEIDEVLGFGSGLNLPTAFPRLSRPQDLFRYSAPGVRSFSTSGSATSYLSIDGGVTDLVDFNQNSGADFGDWLGSGTQHRVQDAFGTPGAVPTYGVEIRNLDVIGFDFVTDTPEPGTVLLTAAGFGLLYIKMRRQQRA</sequence>
<dbReference type="InParanoid" id="Q01QT5"/>
<evidence type="ECO:0008006" key="2">
    <source>
        <dbReference type="Google" id="ProtNLM"/>
    </source>
</evidence>
<dbReference type="STRING" id="234267.Acid_7072"/>
<dbReference type="InterPro" id="IPR013424">
    <property type="entry name" value="Ice-binding_C"/>
</dbReference>
<protein>
    <recommendedName>
        <fullName evidence="2">PEP-CTERM protein-sorting domain-containing protein</fullName>
    </recommendedName>
</protein>
<reference evidence="1" key="1">
    <citation type="submission" date="2006-10" db="EMBL/GenBank/DDBJ databases">
        <title>Complete sequence of Solibacter usitatus Ellin6076.</title>
        <authorList>
            <consortium name="US DOE Joint Genome Institute"/>
            <person name="Copeland A."/>
            <person name="Lucas S."/>
            <person name="Lapidus A."/>
            <person name="Barry K."/>
            <person name="Detter J.C."/>
            <person name="Glavina del Rio T."/>
            <person name="Hammon N."/>
            <person name="Israni S."/>
            <person name="Dalin E."/>
            <person name="Tice H."/>
            <person name="Pitluck S."/>
            <person name="Thompson L.S."/>
            <person name="Brettin T."/>
            <person name="Bruce D."/>
            <person name="Han C."/>
            <person name="Tapia R."/>
            <person name="Gilna P."/>
            <person name="Schmutz J."/>
            <person name="Larimer F."/>
            <person name="Land M."/>
            <person name="Hauser L."/>
            <person name="Kyrpides N."/>
            <person name="Mikhailova N."/>
            <person name="Janssen P.H."/>
            <person name="Kuske C.R."/>
            <person name="Richardson P."/>
        </authorList>
    </citation>
    <scope>NUCLEOTIDE SEQUENCE</scope>
    <source>
        <strain evidence="1">Ellin6076</strain>
    </source>
</reference>
<evidence type="ECO:0000313" key="1">
    <source>
        <dbReference type="EMBL" id="ABJ87985.1"/>
    </source>
</evidence>
<dbReference type="EMBL" id="CP000473">
    <property type="protein sequence ID" value="ABJ87985.1"/>
    <property type="molecule type" value="Genomic_DNA"/>
</dbReference>
<proteinExistence type="predicted"/>
<name>Q01QT5_SOLUE</name>
<dbReference type="NCBIfam" id="NF038122">
    <property type="entry name" value="metallo_LGF"/>
    <property type="match status" value="1"/>
</dbReference>
<dbReference type="KEGG" id="sus:Acid_7072"/>
<dbReference type="HOGENOM" id="CLU_056501_0_0_0"/>
<dbReference type="AlphaFoldDB" id="Q01QT5"/>
<dbReference type="OrthoDB" id="8198236at2"/>